<feature type="active site" description="Nucleophile" evidence="4">
    <location>
        <position position="12"/>
    </location>
</feature>
<dbReference type="SUPFAM" id="SSF56784">
    <property type="entry name" value="HAD-like"/>
    <property type="match status" value="1"/>
</dbReference>
<dbReference type="InterPro" id="IPR023214">
    <property type="entry name" value="HAD_sf"/>
</dbReference>
<comment type="caution">
    <text evidence="5">The sequence shown here is derived from an EMBL/GenBank/DDBJ whole genome shotgun (WGS) entry which is preliminary data.</text>
</comment>
<evidence type="ECO:0000313" key="5">
    <source>
        <dbReference type="EMBL" id="RNB69043.1"/>
    </source>
</evidence>
<name>A0A3M8C0G7_9BACL</name>
<dbReference type="PANTHER" id="PTHR35134">
    <property type="entry name" value="NUCLEOTIDASE YQFW-RELATED"/>
    <property type="match status" value="1"/>
</dbReference>
<evidence type="ECO:0000256" key="1">
    <source>
        <dbReference type="ARBA" id="ARBA00009589"/>
    </source>
</evidence>
<dbReference type="RefSeq" id="WP_122910634.1">
    <property type="nucleotide sequence ID" value="NZ_CBCSBE010000026.1"/>
</dbReference>
<reference evidence="5 6" key="1">
    <citation type="submission" date="2018-10" db="EMBL/GenBank/DDBJ databases">
        <title>Phylogenomics of Brevibacillus.</title>
        <authorList>
            <person name="Dunlap C."/>
        </authorList>
    </citation>
    <scope>NUCLEOTIDE SEQUENCE [LARGE SCALE GENOMIC DNA]</scope>
    <source>
        <strain evidence="5 6">JCM 12215</strain>
    </source>
</reference>
<organism evidence="5 6">
    <name type="scientific">Brevibacillus invocatus</name>
    <dbReference type="NCBI Taxonomy" id="173959"/>
    <lineage>
        <taxon>Bacteria</taxon>
        <taxon>Bacillati</taxon>
        <taxon>Bacillota</taxon>
        <taxon>Bacilli</taxon>
        <taxon>Bacillales</taxon>
        <taxon>Paenibacillaceae</taxon>
        <taxon>Brevibacillus</taxon>
    </lineage>
</organism>
<dbReference type="OrthoDB" id="2471595at2"/>
<gene>
    <name evidence="5" type="ORF">EDM52_19565</name>
</gene>
<protein>
    <recommendedName>
        <fullName evidence="3">Nucleotidase</fullName>
        <ecNumber evidence="3">3.1.3.-</ecNumber>
    </recommendedName>
</protein>
<dbReference type="EMBL" id="RHHR01000040">
    <property type="protein sequence ID" value="RNB69043.1"/>
    <property type="molecule type" value="Genomic_DNA"/>
</dbReference>
<dbReference type="GO" id="GO:0008253">
    <property type="term" value="F:5'-nucleotidase activity"/>
    <property type="evidence" value="ECO:0007669"/>
    <property type="project" value="InterPro"/>
</dbReference>
<dbReference type="InterPro" id="IPR009206">
    <property type="entry name" value="Nucleotidase_putative"/>
</dbReference>
<dbReference type="Proteomes" id="UP000282028">
    <property type="component" value="Unassembled WGS sequence"/>
</dbReference>
<evidence type="ECO:0000256" key="4">
    <source>
        <dbReference type="PIRSR" id="PIRSR610708-1"/>
    </source>
</evidence>
<dbReference type="InterPro" id="IPR052419">
    <property type="entry name" value="5_3-deoxyribonucleotidase-like"/>
</dbReference>
<evidence type="ECO:0000313" key="6">
    <source>
        <dbReference type="Proteomes" id="UP000282028"/>
    </source>
</evidence>
<evidence type="ECO:0000256" key="2">
    <source>
        <dbReference type="ARBA" id="ARBA00022801"/>
    </source>
</evidence>
<accession>A0A3M8C0G7</accession>
<dbReference type="PIRSF" id="PIRSF021362">
    <property type="entry name" value="UCP021362_HAD"/>
    <property type="match status" value="1"/>
</dbReference>
<dbReference type="GO" id="GO:0009264">
    <property type="term" value="P:deoxyribonucleotide catabolic process"/>
    <property type="evidence" value="ECO:0007669"/>
    <property type="project" value="InterPro"/>
</dbReference>
<dbReference type="PANTHER" id="PTHR35134:SF2">
    <property type="entry name" value="NUCLEOTIDASE YQFW-RELATED"/>
    <property type="match status" value="1"/>
</dbReference>
<sequence>MKSEKVLTIGIDIDGTVTSPSSIVPLMNESFGRNLRYEDCFEYNLANVYNITDEEFAIWLDQYGERLYDEAPVHGTADQILRLWHQKHKLVYISAREYRHLDVTLNWFSRYEIPYHEVDLIGSHDKLSSARKWDVDLFLEDRLENALQLSDALEIPVFLFDTPYNQGTLPERIHRVHTWEEVNSMMQSLFPKASYSLRG</sequence>
<dbReference type="Pfam" id="PF06941">
    <property type="entry name" value="NT5C"/>
    <property type="match status" value="1"/>
</dbReference>
<dbReference type="AlphaFoldDB" id="A0A3M8C0G7"/>
<dbReference type="InterPro" id="IPR036412">
    <property type="entry name" value="HAD-like_sf"/>
</dbReference>
<dbReference type="Gene3D" id="3.40.50.1000">
    <property type="entry name" value="HAD superfamily/HAD-like"/>
    <property type="match status" value="1"/>
</dbReference>
<keyword evidence="6" id="KW-1185">Reference proteome</keyword>
<dbReference type="EC" id="3.1.3.-" evidence="3"/>
<keyword evidence="2 3" id="KW-0378">Hydrolase</keyword>
<evidence type="ECO:0000256" key="3">
    <source>
        <dbReference type="PIRNR" id="PIRNR021362"/>
    </source>
</evidence>
<comment type="similarity">
    <text evidence="1 3">Belongs to the 5'(3')-deoxyribonucleotidase family.</text>
</comment>
<dbReference type="InterPro" id="IPR010708">
    <property type="entry name" value="5'(3')-deoxyribonucleotidase"/>
</dbReference>
<feature type="active site" description="Proton donor" evidence="4">
    <location>
        <position position="14"/>
    </location>
</feature>
<proteinExistence type="inferred from homology"/>